<feature type="domain" description="DUF7684" evidence="1">
    <location>
        <begin position="14"/>
        <end position="133"/>
    </location>
</feature>
<accession>A0A8I1DGJ3</accession>
<evidence type="ECO:0000259" key="1">
    <source>
        <dbReference type="Pfam" id="PF24733"/>
    </source>
</evidence>
<dbReference type="EMBL" id="CP092085">
    <property type="protein sequence ID" value="UUN99442.1"/>
    <property type="molecule type" value="Genomic_DNA"/>
</dbReference>
<evidence type="ECO:0000313" key="2">
    <source>
        <dbReference type="EMBL" id="UUN99442.1"/>
    </source>
</evidence>
<evidence type="ECO:0000313" key="3">
    <source>
        <dbReference type="Proteomes" id="UP000644140"/>
    </source>
</evidence>
<dbReference type="AlphaFoldDB" id="A0A8I1DGJ3"/>
<gene>
    <name evidence="2" type="ORF">I9054_008345</name>
</gene>
<dbReference type="InterPro" id="IPR056101">
    <property type="entry name" value="DUF7684"/>
</dbReference>
<dbReference type="Pfam" id="PF24733">
    <property type="entry name" value="DUF7684"/>
    <property type="match status" value="1"/>
</dbReference>
<dbReference type="Proteomes" id="UP000644140">
    <property type="component" value="Chromosome"/>
</dbReference>
<proteinExistence type="predicted"/>
<name>A0A8I1DGJ3_ACIBZ</name>
<protein>
    <recommendedName>
        <fullName evidence="1">DUF7684 domain-containing protein</fullName>
    </recommendedName>
</protein>
<sequence>MDRYKQIKITRYNLLANQAIHFELPQEPYIVVLAVYNNNVTNDWRNQCSDWIVKSEVCYWALAWGHECSIWDDALDYSYLEFCNYDLPEDDDYNFMTTWHENQTLEDVIEFAESTPVDTLPQQTLYEIVVLNIN</sequence>
<reference evidence="2" key="1">
    <citation type="submission" date="2022-02" db="EMBL/GenBank/DDBJ databases">
        <title>Characterization of Tn125 harboring carbapenem-resistant Acinetobacter bereziniae clinical isolates.</title>
        <authorList>
            <person name="Wong N.-K."/>
            <person name="Pan Q."/>
        </authorList>
    </citation>
    <scope>NUCLEOTIDE SEQUENCE</scope>
    <source>
        <strain evidence="2">GD03393</strain>
    </source>
</reference>
<organism evidence="2 3">
    <name type="scientific">Acinetobacter bereziniae</name>
    <name type="common">Acinetobacter genomosp. 10</name>
    <dbReference type="NCBI Taxonomy" id="106648"/>
    <lineage>
        <taxon>Bacteria</taxon>
        <taxon>Pseudomonadati</taxon>
        <taxon>Pseudomonadota</taxon>
        <taxon>Gammaproteobacteria</taxon>
        <taxon>Moraxellales</taxon>
        <taxon>Moraxellaceae</taxon>
        <taxon>Acinetobacter</taxon>
    </lineage>
</organism>
<dbReference type="RefSeq" id="WP_046761170.1">
    <property type="nucleotide sequence ID" value="NZ_BKJQ01000083.1"/>
</dbReference>